<comment type="subunit">
    <text evidence="9">Homodimer. Forms both dimers and octamers; a tightly-associated dimer and a ring-like octamer.</text>
</comment>
<dbReference type="PANTHER" id="PTHR43110:SF1">
    <property type="entry name" value="THIOL PEROXIDASE"/>
    <property type="match status" value="1"/>
</dbReference>
<dbReference type="Pfam" id="PF00578">
    <property type="entry name" value="AhpC-TSA"/>
    <property type="match status" value="1"/>
</dbReference>
<dbReference type="InterPro" id="IPR036249">
    <property type="entry name" value="Thioredoxin-like_sf"/>
</dbReference>
<evidence type="ECO:0000313" key="16">
    <source>
        <dbReference type="EMBL" id="REG02359.1"/>
    </source>
</evidence>
<keyword evidence="17" id="KW-1185">Reference proteome</keyword>
<reference evidence="16 17" key="1">
    <citation type="submission" date="2018-08" db="EMBL/GenBank/DDBJ databases">
        <title>Sequencing the genomes of 1000 actinobacteria strains.</title>
        <authorList>
            <person name="Klenk H.-P."/>
        </authorList>
    </citation>
    <scope>NUCLEOTIDE SEQUENCE [LARGE SCALE GENOMIC DNA]</scope>
    <source>
        <strain evidence="16 17">DSM 44099</strain>
    </source>
</reference>
<feature type="domain" description="Thioredoxin" evidence="15">
    <location>
        <begin position="2"/>
        <end position="153"/>
    </location>
</feature>
<dbReference type="EC" id="1.11.1.29" evidence="10"/>
<dbReference type="InterPro" id="IPR050455">
    <property type="entry name" value="Tpx_Peroxidase_subfamily"/>
</dbReference>
<proteinExistence type="inferred from homology"/>
<comment type="catalytic activity">
    <reaction evidence="6">
        <text>[mycoredoxin]-L-dithiol + a hydroperoxide = [mycoredoxin]-L-disulfide + an alcohol + H2O</text>
        <dbReference type="Rhea" id="RHEA:62640"/>
        <dbReference type="Rhea" id="RHEA-COMP:16137"/>
        <dbReference type="Rhea" id="RHEA-COMP:16138"/>
        <dbReference type="ChEBI" id="CHEBI:15377"/>
        <dbReference type="ChEBI" id="CHEBI:29950"/>
        <dbReference type="ChEBI" id="CHEBI:30879"/>
        <dbReference type="ChEBI" id="CHEBI:35924"/>
        <dbReference type="ChEBI" id="CHEBI:50058"/>
        <dbReference type="EC" id="1.11.1.29"/>
    </reaction>
</comment>
<evidence type="ECO:0000259" key="15">
    <source>
        <dbReference type="PROSITE" id="PS51352"/>
    </source>
</evidence>
<evidence type="ECO:0000256" key="7">
    <source>
        <dbReference type="ARBA" id="ARBA00056930"/>
    </source>
</evidence>
<evidence type="ECO:0000256" key="4">
    <source>
        <dbReference type="ARBA" id="ARBA00023284"/>
    </source>
</evidence>
<dbReference type="PROSITE" id="PS51352">
    <property type="entry name" value="THIOREDOXIN_2"/>
    <property type="match status" value="1"/>
</dbReference>
<evidence type="ECO:0000256" key="9">
    <source>
        <dbReference type="ARBA" id="ARBA00065226"/>
    </source>
</evidence>
<evidence type="ECO:0000256" key="13">
    <source>
        <dbReference type="ARBA" id="ARBA00083736"/>
    </source>
</evidence>
<organism evidence="16 17">
    <name type="scientific">Asanoa ferruginea</name>
    <dbReference type="NCBI Taxonomy" id="53367"/>
    <lineage>
        <taxon>Bacteria</taxon>
        <taxon>Bacillati</taxon>
        <taxon>Actinomycetota</taxon>
        <taxon>Actinomycetes</taxon>
        <taxon>Micromonosporales</taxon>
        <taxon>Micromonosporaceae</taxon>
        <taxon>Asanoa</taxon>
    </lineage>
</organism>
<dbReference type="InterPro" id="IPR013766">
    <property type="entry name" value="Thioredoxin_domain"/>
</dbReference>
<dbReference type="AlphaFoldDB" id="A0A3D9ZYX6"/>
<dbReference type="InterPro" id="IPR024706">
    <property type="entry name" value="Peroxiredoxin_AhpC-typ"/>
</dbReference>
<evidence type="ECO:0000313" key="17">
    <source>
        <dbReference type="Proteomes" id="UP000256913"/>
    </source>
</evidence>
<dbReference type="PIRSF" id="PIRSF000239">
    <property type="entry name" value="AHPC"/>
    <property type="match status" value="1"/>
</dbReference>
<dbReference type="GO" id="GO:0004601">
    <property type="term" value="F:peroxidase activity"/>
    <property type="evidence" value="ECO:0007669"/>
    <property type="project" value="UniProtKB-KW"/>
</dbReference>
<sequence>MLEVGTPAPDFTLKDQNNQAVRLSSYRDSSAVLLVFYPLAFTGTCGGEMAALQEALPAFAAAGVEVLTVSVDSAYAHKIWLGRESWTMRMLADFWPHGAVAQSYGVFNESKGYANRGTFLIDRSGVIRWAECHEPSESRDTTVWLAAVANLDDG</sequence>
<evidence type="ECO:0000256" key="3">
    <source>
        <dbReference type="ARBA" id="ARBA00023002"/>
    </source>
</evidence>
<dbReference type="OrthoDB" id="9812811at2"/>
<comment type="similarity">
    <text evidence="8">Belongs to the peroxiredoxin family. AhpE subfamily.</text>
</comment>
<dbReference type="EMBL" id="QUMQ01000001">
    <property type="protein sequence ID" value="REG02359.1"/>
    <property type="molecule type" value="Genomic_DNA"/>
</dbReference>
<accession>A0A3D9ZYX6</accession>
<dbReference type="InterPro" id="IPR000866">
    <property type="entry name" value="AhpC/TSA"/>
</dbReference>
<evidence type="ECO:0000256" key="1">
    <source>
        <dbReference type="ARBA" id="ARBA00022559"/>
    </source>
</evidence>
<dbReference type="Proteomes" id="UP000256913">
    <property type="component" value="Unassembled WGS sequence"/>
</dbReference>
<name>A0A3D9ZYX6_9ACTN</name>
<evidence type="ECO:0000256" key="11">
    <source>
        <dbReference type="ARBA" id="ARBA00068979"/>
    </source>
</evidence>
<evidence type="ECO:0000256" key="5">
    <source>
        <dbReference type="ARBA" id="ARBA00032824"/>
    </source>
</evidence>
<evidence type="ECO:0000256" key="12">
    <source>
        <dbReference type="ARBA" id="ARBA00082991"/>
    </source>
</evidence>
<keyword evidence="2" id="KW-0049">Antioxidant</keyword>
<dbReference type="RefSeq" id="WP_116075276.1">
    <property type="nucleotide sequence ID" value="NZ_BONB01000005.1"/>
</dbReference>
<evidence type="ECO:0000256" key="10">
    <source>
        <dbReference type="ARBA" id="ARBA00067009"/>
    </source>
</evidence>
<feature type="active site" description="Cysteine sulfenic acid (-SOH) intermediate; for peroxidase activity" evidence="14">
    <location>
        <position position="45"/>
    </location>
</feature>
<evidence type="ECO:0000256" key="14">
    <source>
        <dbReference type="PIRSR" id="PIRSR000239-1"/>
    </source>
</evidence>
<dbReference type="CDD" id="cd03018">
    <property type="entry name" value="PRX_AhpE_like"/>
    <property type="match status" value="1"/>
</dbReference>
<gene>
    <name evidence="16" type="ORF">DFJ67_8454</name>
</gene>
<dbReference type="FunFam" id="3.40.30.10:FF:000118">
    <property type="entry name" value="Peroxiredoxin AhpE"/>
    <property type="match status" value="1"/>
</dbReference>
<evidence type="ECO:0000256" key="6">
    <source>
        <dbReference type="ARBA" id="ARBA00052774"/>
    </source>
</evidence>
<keyword evidence="4" id="KW-0676">Redox-active center</keyword>
<keyword evidence="3" id="KW-0560">Oxidoreductase</keyword>
<keyword evidence="1" id="KW-0575">Peroxidase</keyword>
<protein>
    <recommendedName>
        <fullName evidence="11">Alkyl hydroperoxide reductase E</fullName>
        <ecNumber evidence="10">1.11.1.29</ecNumber>
    </recommendedName>
    <alternativeName>
        <fullName evidence="12">Mycoredoxin-dependent peroxiredoxin</fullName>
    </alternativeName>
    <alternativeName>
        <fullName evidence="13">Peroxiredoxin AhpE</fullName>
    </alternativeName>
    <alternativeName>
        <fullName evidence="5">Thioredoxin peroxidase</fullName>
    </alternativeName>
</protein>
<dbReference type="SUPFAM" id="SSF52833">
    <property type="entry name" value="Thioredoxin-like"/>
    <property type="match status" value="1"/>
</dbReference>
<comment type="caution">
    <text evidence="16">The sequence shown here is derived from an EMBL/GenBank/DDBJ whole genome shotgun (WGS) entry which is preliminary data.</text>
</comment>
<evidence type="ECO:0000256" key="2">
    <source>
        <dbReference type="ARBA" id="ARBA00022862"/>
    </source>
</evidence>
<dbReference type="PANTHER" id="PTHR43110">
    <property type="entry name" value="THIOL PEROXIDASE"/>
    <property type="match status" value="1"/>
</dbReference>
<dbReference type="Gene3D" id="3.40.30.10">
    <property type="entry name" value="Glutaredoxin"/>
    <property type="match status" value="1"/>
</dbReference>
<evidence type="ECO:0000256" key="8">
    <source>
        <dbReference type="ARBA" id="ARBA00060973"/>
    </source>
</evidence>
<comment type="function">
    <text evidence="7">Thiol-specific peroxidase that catalyzes the reduction of hydrogen peroxide and organic hydroperoxides to water and alcohols, respectively. Plays a role in cell protection against oxidative stress by detoxifying peroxides. May represent an important antioxidant defense against cytotoxic peroxides, especially peroxynitrite, which can be formed by activated macrophages during infection.</text>
</comment>